<keyword evidence="1" id="KW-0472">Membrane</keyword>
<protein>
    <recommendedName>
        <fullName evidence="4">Transmembrane protein</fullName>
    </recommendedName>
</protein>
<dbReference type="Proteomes" id="UP000324222">
    <property type="component" value="Unassembled WGS sequence"/>
</dbReference>
<organism evidence="2 3">
    <name type="scientific">Portunus trituberculatus</name>
    <name type="common">Swimming crab</name>
    <name type="synonym">Neptunus trituberculatus</name>
    <dbReference type="NCBI Taxonomy" id="210409"/>
    <lineage>
        <taxon>Eukaryota</taxon>
        <taxon>Metazoa</taxon>
        <taxon>Ecdysozoa</taxon>
        <taxon>Arthropoda</taxon>
        <taxon>Crustacea</taxon>
        <taxon>Multicrustacea</taxon>
        <taxon>Malacostraca</taxon>
        <taxon>Eumalacostraca</taxon>
        <taxon>Eucarida</taxon>
        <taxon>Decapoda</taxon>
        <taxon>Pleocyemata</taxon>
        <taxon>Brachyura</taxon>
        <taxon>Eubrachyura</taxon>
        <taxon>Portunoidea</taxon>
        <taxon>Portunidae</taxon>
        <taxon>Portuninae</taxon>
        <taxon>Portunus</taxon>
    </lineage>
</organism>
<evidence type="ECO:0000256" key="1">
    <source>
        <dbReference type="SAM" id="Phobius"/>
    </source>
</evidence>
<evidence type="ECO:0000313" key="2">
    <source>
        <dbReference type="EMBL" id="MPC33038.1"/>
    </source>
</evidence>
<comment type="caution">
    <text evidence="2">The sequence shown here is derived from an EMBL/GenBank/DDBJ whole genome shotgun (WGS) entry which is preliminary data.</text>
</comment>
<name>A0A5B7EI47_PORTR</name>
<gene>
    <name evidence="2" type="ORF">E2C01_026377</name>
</gene>
<keyword evidence="1" id="KW-1133">Transmembrane helix</keyword>
<proteinExistence type="predicted"/>
<feature type="transmembrane region" description="Helical" evidence="1">
    <location>
        <begin position="103"/>
        <end position="124"/>
    </location>
</feature>
<keyword evidence="3" id="KW-1185">Reference proteome</keyword>
<dbReference type="AlphaFoldDB" id="A0A5B7EI47"/>
<reference evidence="2 3" key="1">
    <citation type="submission" date="2019-05" db="EMBL/GenBank/DDBJ databases">
        <title>Another draft genome of Portunus trituberculatus and its Hox gene families provides insights of decapod evolution.</title>
        <authorList>
            <person name="Jeong J.-H."/>
            <person name="Song I."/>
            <person name="Kim S."/>
            <person name="Choi T."/>
            <person name="Kim D."/>
            <person name="Ryu S."/>
            <person name="Kim W."/>
        </authorList>
    </citation>
    <scope>NUCLEOTIDE SEQUENCE [LARGE SCALE GENOMIC DNA]</scope>
    <source>
        <tissue evidence="2">Muscle</tissue>
    </source>
</reference>
<evidence type="ECO:0000313" key="3">
    <source>
        <dbReference type="Proteomes" id="UP000324222"/>
    </source>
</evidence>
<dbReference type="EMBL" id="VSRR010002747">
    <property type="protein sequence ID" value="MPC33038.1"/>
    <property type="molecule type" value="Genomic_DNA"/>
</dbReference>
<accession>A0A5B7EI47</accession>
<evidence type="ECO:0008006" key="4">
    <source>
        <dbReference type="Google" id="ProtNLM"/>
    </source>
</evidence>
<keyword evidence="1" id="KW-0812">Transmembrane</keyword>
<sequence>MYATRTGTEVEVRKEEEEENKAIYKEAIKENEKEEEQKEKGKLGRNGRPLFRYCRVLFMHGPSVPLESDGRASAVRQGLVLFVCGCFSVSVPRPLRLCCSVTLLVLLSGVGAVYSRFIFSPYFLTLKFRV</sequence>